<evidence type="ECO:0000256" key="1">
    <source>
        <dbReference type="SAM" id="Coils"/>
    </source>
</evidence>
<gene>
    <name evidence="3" type="ORF">EVAR_4696_1</name>
</gene>
<dbReference type="PANTHER" id="PTHR46273">
    <property type="entry name" value="MYOSUPPRESSIN RECEPTOR 1, ISOFORM B-RELATED"/>
    <property type="match status" value="1"/>
</dbReference>
<feature type="compositionally biased region" description="Basic residues" evidence="2">
    <location>
        <begin position="307"/>
        <end position="319"/>
    </location>
</feature>
<dbReference type="Proteomes" id="UP000299102">
    <property type="component" value="Unassembled WGS sequence"/>
</dbReference>
<dbReference type="GO" id="GO:0008528">
    <property type="term" value="F:G protein-coupled peptide receptor activity"/>
    <property type="evidence" value="ECO:0007669"/>
    <property type="project" value="TreeGrafter"/>
</dbReference>
<dbReference type="OrthoDB" id="6775559at2759"/>
<dbReference type="Gene3D" id="1.20.1070.10">
    <property type="entry name" value="Rhodopsin 7-helix transmembrane proteins"/>
    <property type="match status" value="1"/>
</dbReference>
<organism evidence="3 4">
    <name type="scientific">Eumeta variegata</name>
    <name type="common">Bagworm moth</name>
    <name type="synonym">Eumeta japonica</name>
    <dbReference type="NCBI Taxonomy" id="151549"/>
    <lineage>
        <taxon>Eukaryota</taxon>
        <taxon>Metazoa</taxon>
        <taxon>Ecdysozoa</taxon>
        <taxon>Arthropoda</taxon>
        <taxon>Hexapoda</taxon>
        <taxon>Insecta</taxon>
        <taxon>Pterygota</taxon>
        <taxon>Neoptera</taxon>
        <taxon>Endopterygota</taxon>
        <taxon>Lepidoptera</taxon>
        <taxon>Glossata</taxon>
        <taxon>Ditrysia</taxon>
        <taxon>Tineoidea</taxon>
        <taxon>Psychidae</taxon>
        <taxon>Oiketicinae</taxon>
        <taxon>Eumeta</taxon>
    </lineage>
</organism>
<sequence>MEPSVRGSVFGCSRFWNYRARYLRDSVPVTVTLTVNNVASYADIAKCDKNNTRKIIPNIVIKAKDKKNKDTVNQVKCQLLGDIAVPIKKLQTNKSGDVTIKCKNKEDVERTTAMLRNKLINDYQVEVQTLKAPRMRILDVQNDMNLESLTEDIKNRNPVMLNGTWPSALKSAVIVPIFKNGSHYEPSNYRPISLISNIAKVLEKLVTLAVPVEEIAVDNAITSSEAEIICTESEIISRDPEIISTPLNVEISTEQVIVPVEQEALNQSQLSRTPAPAIPAASRILSTRPNTEDEEDAEPPRTAGRASTHRVDRRRRRRPTPFQMASVQFAEIEQRRLDLEERRLEVDRLREENIAQNRQLQEKFYRYYALKKEGQDVVGTVLIERSSGGQHLAAFKPLKTPPTQDTNFRILSSMSSIFEWSSVFKVVLTGEHIPTAWLGLLSGILGRCFFKRCYDLFGELMDALALLNGAINFVLYCSMSRQFRTTFGALMRARCGTTPRTISHTELQTTYV</sequence>
<reference evidence="3 4" key="1">
    <citation type="journal article" date="2019" name="Commun. Biol.">
        <title>The bagworm genome reveals a unique fibroin gene that provides high tensile strength.</title>
        <authorList>
            <person name="Kono N."/>
            <person name="Nakamura H."/>
            <person name="Ohtoshi R."/>
            <person name="Tomita M."/>
            <person name="Numata K."/>
            <person name="Arakawa K."/>
        </authorList>
    </citation>
    <scope>NUCLEOTIDE SEQUENCE [LARGE SCALE GENOMIC DNA]</scope>
</reference>
<evidence type="ECO:0000313" key="4">
    <source>
        <dbReference type="Proteomes" id="UP000299102"/>
    </source>
</evidence>
<evidence type="ECO:0000256" key="2">
    <source>
        <dbReference type="SAM" id="MobiDB-lite"/>
    </source>
</evidence>
<keyword evidence="1" id="KW-0175">Coiled coil</keyword>
<dbReference type="STRING" id="151549.A0A4C1WN19"/>
<name>A0A4C1WN19_EUMVA</name>
<dbReference type="GO" id="GO:0005886">
    <property type="term" value="C:plasma membrane"/>
    <property type="evidence" value="ECO:0007669"/>
    <property type="project" value="TreeGrafter"/>
</dbReference>
<dbReference type="EMBL" id="BGZK01000602">
    <property type="protein sequence ID" value="GBP52413.1"/>
    <property type="molecule type" value="Genomic_DNA"/>
</dbReference>
<accession>A0A4C1WN19</accession>
<dbReference type="PANTHER" id="PTHR46273:SF4">
    <property type="entry name" value="AT19640P"/>
    <property type="match status" value="1"/>
</dbReference>
<evidence type="ECO:0000313" key="3">
    <source>
        <dbReference type="EMBL" id="GBP52413.1"/>
    </source>
</evidence>
<keyword evidence="4" id="KW-1185">Reference proteome</keyword>
<comment type="caution">
    <text evidence="3">The sequence shown here is derived from an EMBL/GenBank/DDBJ whole genome shotgun (WGS) entry which is preliminary data.</text>
</comment>
<feature type="region of interest" description="Disordered" evidence="2">
    <location>
        <begin position="268"/>
        <end position="322"/>
    </location>
</feature>
<dbReference type="SUPFAM" id="SSF81321">
    <property type="entry name" value="Family A G protein-coupled receptor-like"/>
    <property type="match status" value="1"/>
</dbReference>
<protein>
    <submittedName>
        <fullName evidence="3">Uncharacterized protein</fullName>
    </submittedName>
</protein>
<proteinExistence type="predicted"/>
<feature type="coiled-coil region" evidence="1">
    <location>
        <begin position="332"/>
        <end position="359"/>
    </location>
</feature>
<dbReference type="AlphaFoldDB" id="A0A4C1WN19"/>
<dbReference type="InterPro" id="IPR053219">
    <property type="entry name" value="GPCR_Dmsr-1"/>
</dbReference>